<gene>
    <name evidence="4" type="ORF">VF724_13005</name>
</gene>
<dbReference type="PANTHER" id="PTHR43767">
    <property type="entry name" value="LONG-CHAIN-FATTY-ACID--COA LIGASE"/>
    <property type="match status" value="1"/>
</dbReference>
<dbReference type="Gene3D" id="3.40.50.12780">
    <property type="entry name" value="N-terminal domain of ligase-like"/>
    <property type="match status" value="1"/>
</dbReference>
<proteinExistence type="predicted"/>
<dbReference type="Pfam" id="PF00501">
    <property type="entry name" value="AMP-binding"/>
    <property type="match status" value="1"/>
</dbReference>
<feature type="domain" description="AMP-binding enzyme C-terminal" evidence="3">
    <location>
        <begin position="471"/>
        <end position="548"/>
    </location>
</feature>
<evidence type="ECO:0000259" key="2">
    <source>
        <dbReference type="Pfam" id="PF00501"/>
    </source>
</evidence>
<dbReference type="Pfam" id="PF13193">
    <property type="entry name" value="AMP-binding_C"/>
    <property type="match status" value="1"/>
</dbReference>
<evidence type="ECO:0000313" key="5">
    <source>
        <dbReference type="Proteomes" id="UP001310386"/>
    </source>
</evidence>
<keyword evidence="1" id="KW-1133">Transmembrane helix</keyword>
<dbReference type="SUPFAM" id="SSF56801">
    <property type="entry name" value="Acetyl-CoA synthetase-like"/>
    <property type="match status" value="1"/>
</dbReference>
<protein>
    <submittedName>
        <fullName evidence="4">Class I adenylate-forming enzyme family protein</fullName>
    </submittedName>
</protein>
<dbReference type="InterPro" id="IPR045851">
    <property type="entry name" value="AMP-bd_C_sf"/>
</dbReference>
<keyword evidence="1" id="KW-0812">Transmembrane</keyword>
<dbReference type="RefSeq" id="WP_371754705.1">
    <property type="nucleotide sequence ID" value="NZ_JAYJLD010000019.1"/>
</dbReference>
<feature type="transmembrane region" description="Helical" evidence="1">
    <location>
        <begin position="245"/>
        <end position="271"/>
    </location>
</feature>
<keyword evidence="1" id="KW-0472">Membrane</keyword>
<evidence type="ECO:0000313" key="4">
    <source>
        <dbReference type="EMBL" id="MEB3102582.1"/>
    </source>
</evidence>
<dbReference type="PROSITE" id="PS00455">
    <property type="entry name" value="AMP_BINDING"/>
    <property type="match status" value="1"/>
</dbReference>
<dbReference type="EMBL" id="JAYJLD010000019">
    <property type="protein sequence ID" value="MEB3102582.1"/>
    <property type="molecule type" value="Genomic_DNA"/>
</dbReference>
<evidence type="ECO:0000256" key="1">
    <source>
        <dbReference type="SAM" id="Phobius"/>
    </source>
</evidence>
<dbReference type="Gene3D" id="3.30.300.30">
    <property type="match status" value="1"/>
</dbReference>
<dbReference type="InterPro" id="IPR020845">
    <property type="entry name" value="AMP-binding_CS"/>
</dbReference>
<dbReference type="InterPro" id="IPR000873">
    <property type="entry name" value="AMP-dep_synth/lig_dom"/>
</dbReference>
<feature type="domain" description="AMP-dependent synthetase/ligase" evidence="2">
    <location>
        <begin position="29"/>
        <end position="420"/>
    </location>
</feature>
<dbReference type="InterPro" id="IPR042099">
    <property type="entry name" value="ANL_N_sf"/>
</dbReference>
<dbReference type="Proteomes" id="UP001310386">
    <property type="component" value="Unassembled WGS sequence"/>
</dbReference>
<name>A0ABU5ZJ78_9BACL</name>
<dbReference type="InterPro" id="IPR050237">
    <property type="entry name" value="ATP-dep_AMP-bd_enzyme"/>
</dbReference>
<dbReference type="PANTHER" id="PTHR43767:SF1">
    <property type="entry name" value="NONRIBOSOMAL PEPTIDE SYNTHASE PES1 (EUROFUNG)-RELATED"/>
    <property type="match status" value="1"/>
</dbReference>
<keyword evidence="5" id="KW-1185">Reference proteome</keyword>
<dbReference type="InterPro" id="IPR025110">
    <property type="entry name" value="AMP-bd_C"/>
</dbReference>
<organism evidence="4 5">
    <name type="scientific">Ferviditalea candida</name>
    <dbReference type="NCBI Taxonomy" id="3108399"/>
    <lineage>
        <taxon>Bacteria</taxon>
        <taxon>Bacillati</taxon>
        <taxon>Bacillota</taxon>
        <taxon>Bacilli</taxon>
        <taxon>Bacillales</taxon>
        <taxon>Paenibacillaceae</taxon>
        <taxon>Ferviditalea</taxon>
    </lineage>
</organism>
<evidence type="ECO:0000259" key="3">
    <source>
        <dbReference type="Pfam" id="PF13193"/>
    </source>
</evidence>
<reference evidence="4" key="1">
    <citation type="submission" date="2023-12" db="EMBL/GenBank/DDBJ databases">
        <title>Fervidustalea candida gen. nov., sp. nov., a novel member of the family Paenibacillaceae isolated from a geothermal area.</title>
        <authorList>
            <person name="Li W.-J."/>
            <person name="Jiao J.-Y."/>
            <person name="Chen Y."/>
        </authorList>
    </citation>
    <scope>NUCLEOTIDE SEQUENCE</scope>
    <source>
        <strain evidence="4">SYSU GA230002</strain>
    </source>
</reference>
<sequence length="572" mass="63656">MNAMQVEERRNALQNKFPVWPNQTLSAHFADQAKRYASRPLLITEKASITYEEIWREGQRYAKALIELGVRRREHVAIIMASEPEAIFLMLGVWLIGAVCVPINTMLRDQEVKYLLEQSDSHWLFMHQIASGVLHAKNVAQMLDDLSKVKRVVCIQNSDGPLDDRFLSWASFVDMAKRISDDQLSDCMQQSKYPSEVADIIYTSGSTGLPKGVMMTHDMFLRCAYSSALSRAFEDGRRIFTALPLYHVFALVEGLLAVSFVGGALIVISGFSPLPALQIMERHQANDVLCVPSMLVALVNHPEVGTFDLSSLHALMCAAAPAPVSVWQRAIEVLQLKEICTGYGGTEATAATVHTEVGDPIETVVTRVGRIKPGGSSGIPEFDGANVQYKTVDPDTGEDLPPGAIGELAVRGNLVTRGYYNKPEETFAVIDKDGWFRSGDLGRIDEHGYIEMLGRSKDLYKISGENVAPKEVEDVISNHPAVAQAYVVGVKDSITQETGAAFVELRPGFTCTRREMIEHCQKYLARFKVPRHVWFVQASEWPMTGNGKIQKFRLREIAENRISERGRINEIV</sequence>
<accession>A0ABU5ZJ78</accession>
<comment type="caution">
    <text evidence="4">The sequence shown here is derived from an EMBL/GenBank/DDBJ whole genome shotgun (WGS) entry which is preliminary data.</text>
</comment>